<reference evidence="4" key="4">
    <citation type="submission" date="2019-03" db="UniProtKB">
        <authorList>
            <consortium name="EnsemblPlants"/>
        </authorList>
    </citation>
    <scope>IDENTIFICATION</scope>
</reference>
<evidence type="ECO:0000256" key="2">
    <source>
        <dbReference type="SAM" id="MobiDB-lite"/>
    </source>
</evidence>
<dbReference type="PANTHER" id="PTHR12048">
    <property type="entry name" value="CCAAT-BINDING FACTOR-RELATED"/>
    <property type="match status" value="1"/>
</dbReference>
<reference evidence="4" key="3">
    <citation type="journal article" date="2017" name="Nature">
        <title>Genome sequence of the progenitor of the wheat D genome Aegilops tauschii.</title>
        <authorList>
            <person name="Luo M.C."/>
            <person name="Gu Y.Q."/>
            <person name="Puiu D."/>
            <person name="Wang H."/>
            <person name="Twardziok S.O."/>
            <person name="Deal K.R."/>
            <person name="Huo N."/>
            <person name="Zhu T."/>
            <person name="Wang L."/>
            <person name="Wang Y."/>
            <person name="McGuire P.E."/>
            <person name="Liu S."/>
            <person name="Long H."/>
            <person name="Ramasamy R.K."/>
            <person name="Rodriguez J.C."/>
            <person name="Van S.L."/>
            <person name="Yuan L."/>
            <person name="Wang Z."/>
            <person name="Xia Z."/>
            <person name="Xiao L."/>
            <person name="Anderson O.D."/>
            <person name="Ouyang S."/>
            <person name="Liang Y."/>
            <person name="Zimin A.V."/>
            <person name="Pertea G."/>
            <person name="Qi P."/>
            <person name="Bennetzen J.L."/>
            <person name="Dai X."/>
            <person name="Dawson M.W."/>
            <person name="Muller H.G."/>
            <person name="Kugler K."/>
            <person name="Rivarola-Duarte L."/>
            <person name="Spannagl M."/>
            <person name="Mayer K.F.X."/>
            <person name="Lu F.H."/>
            <person name="Bevan M.W."/>
            <person name="Leroy P."/>
            <person name="Li P."/>
            <person name="You F.M."/>
            <person name="Sun Q."/>
            <person name="Liu Z."/>
            <person name="Lyons E."/>
            <person name="Wicker T."/>
            <person name="Salzberg S.L."/>
            <person name="Devos K.M."/>
            <person name="Dvorak J."/>
        </authorList>
    </citation>
    <scope>NUCLEOTIDE SEQUENCE [LARGE SCALE GENOMIC DNA]</scope>
    <source>
        <strain evidence="4">cv. AL8/78</strain>
    </source>
</reference>
<reference evidence="5" key="2">
    <citation type="journal article" date="2017" name="Nat. Plants">
        <title>The Aegilops tauschii genome reveals multiple impacts of transposons.</title>
        <authorList>
            <person name="Zhao G."/>
            <person name="Zou C."/>
            <person name="Li K."/>
            <person name="Wang K."/>
            <person name="Li T."/>
            <person name="Gao L."/>
            <person name="Zhang X."/>
            <person name="Wang H."/>
            <person name="Yang Z."/>
            <person name="Liu X."/>
            <person name="Jiang W."/>
            <person name="Mao L."/>
            <person name="Kong X."/>
            <person name="Jiao Y."/>
            <person name="Jia J."/>
        </authorList>
    </citation>
    <scope>NUCLEOTIDE SEQUENCE [LARGE SCALE GENOMIC DNA]</scope>
    <source>
        <strain evidence="5">cv. AL8/78</strain>
    </source>
</reference>
<feature type="compositionally biased region" description="Polar residues" evidence="2">
    <location>
        <begin position="158"/>
        <end position="180"/>
    </location>
</feature>
<dbReference type="AlphaFoldDB" id="A0A453P0Q5"/>
<evidence type="ECO:0000256" key="1">
    <source>
        <dbReference type="ARBA" id="ARBA00007797"/>
    </source>
</evidence>
<dbReference type="InterPro" id="IPR005612">
    <property type="entry name" value="CCAAT-binding_factor"/>
</dbReference>
<evidence type="ECO:0000313" key="4">
    <source>
        <dbReference type="EnsemblPlants" id="AET6Gv20560300.11"/>
    </source>
</evidence>
<evidence type="ECO:0000313" key="5">
    <source>
        <dbReference type="Proteomes" id="UP000015105"/>
    </source>
</evidence>
<reference evidence="5" key="1">
    <citation type="journal article" date="2014" name="Science">
        <title>Ancient hybridizations among the ancestral genomes of bread wheat.</title>
        <authorList>
            <consortium name="International Wheat Genome Sequencing Consortium,"/>
            <person name="Marcussen T."/>
            <person name="Sandve S.R."/>
            <person name="Heier L."/>
            <person name="Spannagl M."/>
            <person name="Pfeifer M."/>
            <person name="Jakobsen K.S."/>
            <person name="Wulff B.B."/>
            <person name="Steuernagel B."/>
            <person name="Mayer K.F."/>
            <person name="Olsen O.A."/>
        </authorList>
    </citation>
    <scope>NUCLEOTIDE SEQUENCE [LARGE SCALE GENOMIC DNA]</scope>
    <source>
        <strain evidence="5">cv. AL8/78</strain>
    </source>
</reference>
<dbReference type="Proteomes" id="UP000015105">
    <property type="component" value="Chromosome 6D"/>
</dbReference>
<protein>
    <recommendedName>
        <fullName evidence="3">CCAAT-binding factor domain-containing protein</fullName>
    </recommendedName>
</protein>
<sequence length="304" mass="33986">GVQALMLLYQISTKNQIASDRFYRALYAKLLSPSAVSSSKPELFLGLLVKAMKNDVMLKRVAAFSKRLLQVALQRPPQYACGCLFILSEVLKTKPPLWTIVLQNESVDDGIEHFEDIVENPEDPAIASTSPIKQDSMLASLEKYNSDGEDDSDATKQVKVSASDENGQTNASAEGSTSHVLYNPRHREPSYCNADRASWWELTLLASHVHPSVFTMARTLLSGNNIVYNGDPLTDLSLPAFLDKFMEKKPKGNRIAEGKWHGGSQIAPAKKVRICYLLLLSFVEFKLFILCCFSSKMFYLWILQ</sequence>
<organism evidence="4 5">
    <name type="scientific">Aegilops tauschii subsp. strangulata</name>
    <name type="common">Goatgrass</name>
    <dbReference type="NCBI Taxonomy" id="200361"/>
    <lineage>
        <taxon>Eukaryota</taxon>
        <taxon>Viridiplantae</taxon>
        <taxon>Streptophyta</taxon>
        <taxon>Embryophyta</taxon>
        <taxon>Tracheophyta</taxon>
        <taxon>Spermatophyta</taxon>
        <taxon>Magnoliopsida</taxon>
        <taxon>Liliopsida</taxon>
        <taxon>Poales</taxon>
        <taxon>Poaceae</taxon>
        <taxon>BOP clade</taxon>
        <taxon>Pooideae</taxon>
        <taxon>Triticodae</taxon>
        <taxon>Triticeae</taxon>
        <taxon>Triticinae</taxon>
        <taxon>Aegilops</taxon>
    </lineage>
</organism>
<proteinExistence type="inferred from homology"/>
<dbReference type="EnsemblPlants" id="AET6Gv20560300.11">
    <property type="protein sequence ID" value="AET6Gv20560300.11"/>
    <property type="gene ID" value="AET6Gv20560300"/>
</dbReference>
<dbReference type="PANTHER" id="PTHR12048:SF0">
    <property type="entry name" value="CCAAT_ENHANCER-BINDING PROTEIN ZETA"/>
    <property type="match status" value="1"/>
</dbReference>
<dbReference type="GO" id="GO:0005634">
    <property type="term" value="C:nucleus"/>
    <property type="evidence" value="ECO:0007669"/>
    <property type="project" value="UniProtKB-ARBA"/>
</dbReference>
<reference evidence="4" key="5">
    <citation type="journal article" date="2021" name="G3 (Bethesda)">
        <title>Aegilops tauschii genome assembly Aet v5.0 features greater sequence contiguity and improved annotation.</title>
        <authorList>
            <person name="Wang L."/>
            <person name="Zhu T."/>
            <person name="Rodriguez J.C."/>
            <person name="Deal K.R."/>
            <person name="Dubcovsky J."/>
            <person name="McGuire P.E."/>
            <person name="Lux T."/>
            <person name="Spannagl M."/>
            <person name="Mayer K.F.X."/>
            <person name="Baldrich P."/>
            <person name="Meyers B.C."/>
            <person name="Huo N."/>
            <person name="Gu Y.Q."/>
            <person name="Zhou H."/>
            <person name="Devos K.M."/>
            <person name="Bennetzen J.L."/>
            <person name="Unver T."/>
            <person name="Budak H."/>
            <person name="Gulick P.J."/>
            <person name="Galiba G."/>
            <person name="Kalapos B."/>
            <person name="Nelson D.R."/>
            <person name="Li P."/>
            <person name="You F.M."/>
            <person name="Luo M.C."/>
            <person name="Dvorak J."/>
        </authorList>
    </citation>
    <scope>NUCLEOTIDE SEQUENCE [LARGE SCALE GENOMIC DNA]</scope>
    <source>
        <strain evidence="4">cv. AL8/78</strain>
    </source>
</reference>
<dbReference type="InterPro" id="IPR040155">
    <property type="entry name" value="CEBPZ/Mak21-like"/>
</dbReference>
<name>A0A453P0Q5_AEGTS</name>
<keyword evidence="5" id="KW-1185">Reference proteome</keyword>
<feature type="domain" description="CCAAT-binding factor" evidence="3">
    <location>
        <begin position="2"/>
        <end position="217"/>
    </location>
</feature>
<dbReference type="Gramene" id="AET6Gv20560300.11">
    <property type="protein sequence ID" value="AET6Gv20560300.11"/>
    <property type="gene ID" value="AET6Gv20560300"/>
</dbReference>
<feature type="region of interest" description="Disordered" evidence="2">
    <location>
        <begin position="144"/>
        <end position="181"/>
    </location>
</feature>
<dbReference type="Pfam" id="PF03914">
    <property type="entry name" value="CBF"/>
    <property type="match status" value="1"/>
</dbReference>
<evidence type="ECO:0000259" key="3">
    <source>
        <dbReference type="Pfam" id="PF03914"/>
    </source>
</evidence>
<comment type="similarity">
    <text evidence="1">Belongs to the CBF/MAK21 family.</text>
</comment>
<accession>A0A453P0Q5</accession>